<evidence type="ECO:0000256" key="1">
    <source>
        <dbReference type="ARBA" id="ARBA00022603"/>
    </source>
</evidence>
<evidence type="ECO:0000256" key="3">
    <source>
        <dbReference type="ARBA" id="ARBA00022723"/>
    </source>
</evidence>
<keyword evidence="1 5" id="KW-0489">Methyltransferase</keyword>
<keyword evidence="3 5" id="KW-0479">Metal-binding</keyword>
<protein>
    <submittedName>
        <fullName evidence="7">Homocysteine S-methyltransferase</fullName>
        <ecNumber evidence="7">2.1.1.10</ecNumber>
    </submittedName>
</protein>
<keyword evidence="8" id="KW-1185">Reference proteome</keyword>
<dbReference type="GO" id="GO:0008168">
    <property type="term" value="F:methyltransferase activity"/>
    <property type="evidence" value="ECO:0007669"/>
    <property type="project" value="UniProtKB-KW"/>
</dbReference>
<dbReference type="InterPro" id="IPR036589">
    <property type="entry name" value="HCY_dom_sf"/>
</dbReference>
<gene>
    <name evidence="7" type="primary">mmuM</name>
    <name evidence="7" type="ORF">ACFPRH_12490</name>
</gene>
<dbReference type="Pfam" id="PF02574">
    <property type="entry name" value="S-methyl_trans"/>
    <property type="match status" value="1"/>
</dbReference>
<keyword evidence="4 5" id="KW-0862">Zinc</keyword>
<comment type="caution">
    <text evidence="7">The sequence shown here is derived from an EMBL/GenBank/DDBJ whole genome shotgun (WGS) entry which is preliminary data.</text>
</comment>
<feature type="binding site" evidence="5">
    <location>
        <position position="283"/>
    </location>
    <ligand>
        <name>Zn(2+)</name>
        <dbReference type="ChEBI" id="CHEBI:29105"/>
    </ligand>
</feature>
<dbReference type="PANTHER" id="PTHR46015">
    <property type="entry name" value="ZGC:172121"/>
    <property type="match status" value="1"/>
</dbReference>
<evidence type="ECO:0000256" key="5">
    <source>
        <dbReference type="PROSITE-ProRule" id="PRU00333"/>
    </source>
</evidence>
<dbReference type="Gene3D" id="3.20.20.330">
    <property type="entry name" value="Homocysteine-binding-like domain"/>
    <property type="match status" value="1"/>
</dbReference>
<keyword evidence="2 5" id="KW-0808">Transferase</keyword>
<dbReference type="EC" id="2.1.1.10" evidence="7"/>
<dbReference type="InterPro" id="IPR051486">
    <property type="entry name" value="Hcy_S-methyltransferase"/>
</dbReference>
<organism evidence="7 8">
    <name type="scientific">Streptomyces amakusaensis</name>
    <dbReference type="NCBI Taxonomy" id="67271"/>
    <lineage>
        <taxon>Bacteria</taxon>
        <taxon>Bacillati</taxon>
        <taxon>Actinomycetota</taxon>
        <taxon>Actinomycetes</taxon>
        <taxon>Kitasatosporales</taxon>
        <taxon>Streptomycetaceae</taxon>
        <taxon>Streptomyces</taxon>
    </lineage>
</organism>
<dbReference type="SUPFAM" id="SSF82282">
    <property type="entry name" value="Homocysteine S-methyltransferase"/>
    <property type="match status" value="1"/>
</dbReference>
<evidence type="ECO:0000256" key="4">
    <source>
        <dbReference type="ARBA" id="ARBA00022833"/>
    </source>
</evidence>
<dbReference type="GO" id="GO:0032259">
    <property type="term" value="P:methylation"/>
    <property type="evidence" value="ECO:0007669"/>
    <property type="project" value="UniProtKB-KW"/>
</dbReference>
<sequence>MRPGRALAEALAEGPLALDGGLADQLAAQGCDLSGELWSARLLADDPGQLRAAHRAFARAGARVLTTASYQAFFEGFARRGIGRRTAAALFARSVDLARAAGTGPGETWIAASVGPYGAALADGSEYRGRYGRPVRELVRFHRPRIEALAAAAPDVLALETVPDTDEAEALLAAAEGCGVPVWLSYTVDGERTRAGQPLADAFALAAGNDQVIAVGVNCCAPSDAGRAVALAAAVTGKPVVVYPNSGERWDTAAHRWRGGSVFDPARAREWVADGARLIGGCCRVGPREIAALAARLG</sequence>
<evidence type="ECO:0000256" key="2">
    <source>
        <dbReference type="ARBA" id="ARBA00022679"/>
    </source>
</evidence>
<reference evidence="8" key="1">
    <citation type="journal article" date="2019" name="Int. J. Syst. Evol. Microbiol.">
        <title>The Global Catalogue of Microorganisms (GCM) 10K type strain sequencing project: providing services to taxonomists for standard genome sequencing and annotation.</title>
        <authorList>
            <consortium name="The Broad Institute Genomics Platform"/>
            <consortium name="The Broad Institute Genome Sequencing Center for Infectious Disease"/>
            <person name="Wu L."/>
            <person name="Ma J."/>
        </authorList>
    </citation>
    <scope>NUCLEOTIDE SEQUENCE [LARGE SCALE GENOMIC DNA]</scope>
    <source>
        <strain evidence="8">PCU 266</strain>
    </source>
</reference>
<feature type="binding site" evidence="5">
    <location>
        <position position="219"/>
    </location>
    <ligand>
        <name>Zn(2+)</name>
        <dbReference type="ChEBI" id="CHEBI:29105"/>
    </ligand>
</feature>
<dbReference type="InterPro" id="IPR003726">
    <property type="entry name" value="HCY_dom"/>
</dbReference>
<feature type="binding site" evidence="5">
    <location>
        <position position="282"/>
    </location>
    <ligand>
        <name>Zn(2+)</name>
        <dbReference type="ChEBI" id="CHEBI:29105"/>
    </ligand>
</feature>
<dbReference type="PIRSF" id="PIRSF037505">
    <property type="entry name" value="Betaine_HMT"/>
    <property type="match status" value="1"/>
</dbReference>
<proteinExistence type="predicted"/>
<evidence type="ECO:0000313" key="7">
    <source>
        <dbReference type="EMBL" id="MFC5152556.1"/>
    </source>
</evidence>
<dbReference type="PANTHER" id="PTHR46015:SF1">
    <property type="entry name" value="HOMOCYSTEINE S-METHYLTRANSFERASE-LIKE ISOFORM 1"/>
    <property type="match status" value="1"/>
</dbReference>
<feature type="domain" description="Hcy-binding" evidence="6">
    <location>
        <begin position="4"/>
        <end position="297"/>
    </location>
</feature>
<dbReference type="Proteomes" id="UP001596160">
    <property type="component" value="Unassembled WGS sequence"/>
</dbReference>
<evidence type="ECO:0000313" key="8">
    <source>
        <dbReference type="Proteomes" id="UP001596160"/>
    </source>
</evidence>
<dbReference type="PROSITE" id="PS50970">
    <property type="entry name" value="HCY"/>
    <property type="match status" value="1"/>
</dbReference>
<accession>A0ABW0AHW5</accession>
<dbReference type="RefSeq" id="WP_344478070.1">
    <property type="nucleotide sequence ID" value="NZ_BAAASB010000009.1"/>
</dbReference>
<dbReference type="EMBL" id="JBHSKP010000006">
    <property type="protein sequence ID" value="MFC5152556.1"/>
    <property type="molecule type" value="Genomic_DNA"/>
</dbReference>
<name>A0ABW0AHW5_9ACTN</name>
<dbReference type="NCBIfam" id="NF007020">
    <property type="entry name" value="PRK09485.1"/>
    <property type="match status" value="1"/>
</dbReference>
<comment type="cofactor">
    <cofactor evidence="5">
        <name>Zn(2+)</name>
        <dbReference type="ChEBI" id="CHEBI:29105"/>
    </cofactor>
</comment>
<dbReference type="InterPro" id="IPR017226">
    <property type="entry name" value="BHMT-like"/>
</dbReference>
<evidence type="ECO:0000259" key="6">
    <source>
        <dbReference type="PROSITE" id="PS50970"/>
    </source>
</evidence>